<keyword evidence="1" id="KW-0812">Transmembrane</keyword>
<accession>A0AA86TSN2</accession>
<reference evidence="2" key="1">
    <citation type="submission" date="2023-06" db="EMBL/GenBank/DDBJ databases">
        <authorList>
            <person name="Kurt Z."/>
        </authorList>
    </citation>
    <scope>NUCLEOTIDE SEQUENCE</scope>
</reference>
<feature type="transmembrane region" description="Helical" evidence="1">
    <location>
        <begin position="328"/>
        <end position="349"/>
    </location>
</feature>
<dbReference type="EMBL" id="CAXDID020000335">
    <property type="protein sequence ID" value="CAL6078545.1"/>
    <property type="molecule type" value="Genomic_DNA"/>
</dbReference>
<dbReference type="EMBL" id="CATOUU010000205">
    <property type="protein sequence ID" value="CAI9920893.1"/>
    <property type="molecule type" value="Genomic_DNA"/>
</dbReference>
<evidence type="ECO:0000313" key="2">
    <source>
        <dbReference type="EMBL" id="CAI9920893.1"/>
    </source>
</evidence>
<dbReference type="AlphaFoldDB" id="A0AA86TSN2"/>
<keyword evidence="1" id="KW-0472">Membrane</keyword>
<dbReference type="Proteomes" id="UP001642409">
    <property type="component" value="Unassembled WGS sequence"/>
</dbReference>
<reference evidence="3 4" key="2">
    <citation type="submission" date="2024-07" db="EMBL/GenBank/DDBJ databases">
        <authorList>
            <person name="Akdeniz Z."/>
        </authorList>
    </citation>
    <scope>NUCLEOTIDE SEQUENCE [LARGE SCALE GENOMIC DNA]</scope>
</reference>
<gene>
    <name evidence="3" type="ORF">HINF_LOCUS58954</name>
    <name evidence="2" type="ORF">HINF_LOCUS8538</name>
</gene>
<evidence type="ECO:0000313" key="3">
    <source>
        <dbReference type="EMBL" id="CAL6078545.1"/>
    </source>
</evidence>
<evidence type="ECO:0000313" key="4">
    <source>
        <dbReference type="Proteomes" id="UP001642409"/>
    </source>
</evidence>
<sequence length="530" mass="63069">MIQTISNNKINFHFNIPKFQFCSGAIQRPQIRLPQPIQQVERNENVHVVVHFEEEIYNEVLHENYPAQNLYNEIAEIVPRTDLGFQLRVGAKNGPLLESDQRPLRHLNQQNLNLFLEFRERERNAFWFVFEDEKFPFQSTYSKDDKVIALFRKNAVVRELDLGATDVYRFFLIDKVEADFYEEQGQIHQLFDSVHQINALDSLKEQNAFYIYAEVVHMPEFQFKKFVKHNTNQFRYITVQTKTHSFKIPVSKEIRNHEIKQYFHSSLGYTMEDKLLSQMIVVYMTLSTSANCQSNEINFQDQIQPLRISKYDQIQVFSTLNFFYCVSFIFNLCCIIINVILHYMFIYILHSKRHNTSQYQWATQKWVNLRYHTDYRKESLPLYISQQLAPNMQLYQQAAVDSTYGTPQDKKHMVALQHQRITEELIAVLYVMIQPNLHLQLTFQTGMRAQKNQINYHQLFQQGLKAMHTLKWSLQKSKKCQIKLVPNLVLYARLSWVKAVMRYSLGQLVGSKFKSWHLVFRTLKQKNSKQ</sequence>
<comment type="caution">
    <text evidence="2">The sequence shown here is derived from an EMBL/GenBank/DDBJ whole genome shotgun (WGS) entry which is preliminary data.</text>
</comment>
<organism evidence="2">
    <name type="scientific">Hexamita inflata</name>
    <dbReference type="NCBI Taxonomy" id="28002"/>
    <lineage>
        <taxon>Eukaryota</taxon>
        <taxon>Metamonada</taxon>
        <taxon>Diplomonadida</taxon>
        <taxon>Hexamitidae</taxon>
        <taxon>Hexamitinae</taxon>
        <taxon>Hexamita</taxon>
    </lineage>
</organism>
<keyword evidence="4" id="KW-1185">Reference proteome</keyword>
<keyword evidence="1" id="KW-1133">Transmembrane helix</keyword>
<proteinExistence type="predicted"/>
<protein>
    <submittedName>
        <fullName evidence="3">Hypothetical_protein</fullName>
    </submittedName>
</protein>
<evidence type="ECO:0000256" key="1">
    <source>
        <dbReference type="SAM" id="Phobius"/>
    </source>
</evidence>
<name>A0AA86TSN2_9EUKA</name>